<dbReference type="PANTHER" id="PTHR21337">
    <property type="entry name" value="PHOSPHO-2-DEHYDRO-3-DEOXYHEPTONATE ALDOLASE 1, 2"/>
    <property type="match status" value="1"/>
</dbReference>
<dbReference type="InParanoid" id="A0A3M0CH08"/>
<keyword evidence="3" id="KW-0464">Manganese</keyword>
<dbReference type="RefSeq" id="WP_121938222.1">
    <property type="nucleotide sequence ID" value="NZ_REFR01000010.1"/>
</dbReference>
<feature type="binding site" evidence="3">
    <location>
        <position position="290"/>
    </location>
    <ligand>
        <name>phosphoenolpyruvate</name>
        <dbReference type="ChEBI" id="CHEBI:58702"/>
    </ligand>
</feature>
<dbReference type="EMBL" id="REFR01000010">
    <property type="protein sequence ID" value="RMB08901.1"/>
    <property type="molecule type" value="Genomic_DNA"/>
</dbReference>
<keyword evidence="6" id="KW-1185">Reference proteome</keyword>
<dbReference type="SUPFAM" id="SSF51569">
    <property type="entry name" value="Aldolase"/>
    <property type="match status" value="1"/>
</dbReference>
<evidence type="ECO:0000256" key="4">
    <source>
        <dbReference type="RuleBase" id="RU363071"/>
    </source>
</evidence>
<comment type="cofactor">
    <cofactor evidence="3">
        <name>Mn(2+)</name>
        <dbReference type="ChEBI" id="CHEBI:29035"/>
    </cofactor>
    <cofactor evidence="3">
        <name>Co(2+)</name>
        <dbReference type="ChEBI" id="CHEBI:48828"/>
    </cofactor>
    <cofactor evidence="3">
        <name>Cd(2+)</name>
        <dbReference type="ChEBI" id="CHEBI:48775"/>
    </cofactor>
    <text evidence="3">Binds 1 divalent cation per subunit. The enzyme is active with manganese, cobalt or cadmium ions.</text>
</comment>
<evidence type="ECO:0000256" key="3">
    <source>
        <dbReference type="PIRSR" id="PIRSR602480-1"/>
    </source>
</evidence>
<dbReference type="InterPro" id="IPR013785">
    <property type="entry name" value="Aldolase_TIM"/>
</dbReference>
<accession>A0A3M0CH08</accession>
<sequence length="457" mass="50224">MTAWKPDSWRDMPIIQVPDYPDETTLADVEKELSGYPPLVFAGEARQLKAQLADVAEGRAFLLQGGDCAESFAEFHPDNIRDTFRVILQMAVVLTFAASCPVVKVGRLAGQFAKPRSSGVETRDGVELPSYRGDIINDIVFEADARVPDPRRMLRAYSQAAATLNLIRAFAQGGYANLMSVHRWTLDFVSQSGAGEKYSELADRISEALAFMEACGVNPANVSQLQGTDFYTSHEALLLGYEQALTRVDSTSGQWYDTSAHLLWCGDRTRQTNGAHVEFLRGIANPIASKVGPTTDPDDLIRLMDLLNPANEPGRLTLISRFGAESVDKYLPRLLRRVKEEGRSVIWSCDPMHGNTIKAASGLKTRPFDRILQEVRQVFAVHRAEGTYLGGIHLELTGQNVTECTGGAIAVTEDNLSSRYHTHCDPRLNADQAIELAFLIAELLKEERLTIAAGAAA</sequence>
<evidence type="ECO:0000256" key="1">
    <source>
        <dbReference type="ARBA" id="ARBA00008911"/>
    </source>
</evidence>
<dbReference type="GO" id="GO:0003849">
    <property type="term" value="F:3-deoxy-7-phosphoheptulonate synthase activity"/>
    <property type="evidence" value="ECO:0007669"/>
    <property type="project" value="UniProtKB-EC"/>
</dbReference>
<comment type="similarity">
    <text evidence="1 4">Belongs to the class-II DAHP synthase family.</text>
</comment>
<evidence type="ECO:0000313" key="5">
    <source>
        <dbReference type="EMBL" id="RMB08901.1"/>
    </source>
</evidence>
<name>A0A3M0CH08_9PROT</name>
<dbReference type="AlphaFoldDB" id="A0A3M0CH08"/>
<gene>
    <name evidence="5" type="ORF">BXY39_1548</name>
</gene>
<dbReference type="Gene3D" id="3.20.20.70">
    <property type="entry name" value="Aldolase class I"/>
    <property type="match status" value="1"/>
</dbReference>
<dbReference type="GO" id="GO:0009073">
    <property type="term" value="P:aromatic amino acid family biosynthetic process"/>
    <property type="evidence" value="ECO:0007669"/>
    <property type="project" value="InterPro"/>
</dbReference>
<dbReference type="Pfam" id="PF01474">
    <property type="entry name" value="DAHP_synth_2"/>
    <property type="match status" value="1"/>
</dbReference>
<feature type="binding site" evidence="3">
    <location>
        <position position="321"/>
    </location>
    <ligand>
        <name>phosphoenolpyruvate</name>
        <dbReference type="ChEBI" id="CHEBI:58702"/>
    </ligand>
</feature>
<protein>
    <recommendedName>
        <fullName evidence="4">Phospho-2-dehydro-3-deoxyheptonate aldolase</fullName>
        <ecNumber evidence="4">2.5.1.54</ecNumber>
    </recommendedName>
</protein>
<organism evidence="5 6">
    <name type="scientific">Eilatimonas milleporae</name>
    <dbReference type="NCBI Taxonomy" id="911205"/>
    <lineage>
        <taxon>Bacteria</taxon>
        <taxon>Pseudomonadati</taxon>
        <taxon>Pseudomonadota</taxon>
        <taxon>Alphaproteobacteria</taxon>
        <taxon>Kordiimonadales</taxon>
        <taxon>Kordiimonadaceae</taxon>
        <taxon>Eilatimonas</taxon>
    </lineage>
</organism>
<evidence type="ECO:0000256" key="2">
    <source>
        <dbReference type="ARBA" id="ARBA00022679"/>
    </source>
</evidence>
<feature type="binding site" evidence="3">
    <location>
        <position position="395"/>
    </location>
    <ligand>
        <name>Mn(2+)</name>
        <dbReference type="ChEBI" id="CHEBI:29035"/>
    </ligand>
</feature>
<proteinExistence type="inferred from homology"/>
<comment type="caution">
    <text evidence="5">The sequence shown here is derived from an EMBL/GenBank/DDBJ whole genome shotgun (WGS) entry which is preliminary data.</text>
</comment>
<dbReference type="EC" id="2.5.1.54" evidence="4"/>
<dbReference type="InterPro" id="IPR002480">
    <property type="entry name" value="DAHP_synth_2"/>
</dbReference>
<dbReference type="NCBIfam" id="TIGR01358">
    <property type="entry name" value="DAHP_synth_II"/>
    <property type="match status" value="1"/>
</dbReference>
<evidence type="ECO:0000313" key="6">
    <source>
        <dbReference type="Proteomes" id="UP000271227"/>
    </source>
</evidence>
<feature type="binding site" evidence="3">
    <location>
        <position position="107"/>
    </location>
    <ligand>
        <name>phosphoenolpyruvate</name>
        <dbReference type="ChEBI" id="CHEBI:58702"/>
    </ligand>
</feature>
<feature type="binding site" evidence="3">
    <location>
        <position position="68"/>
    </location>
    <ligand>
        <name>Mn(2+)</name>
        <dbReference type="ChEBI" id="CHEBI:29035"/>
    </ligand>
</feature>
<dbReference type="PANTHER" id="PTHR21337:SF0">
    <property type="entry name" value="PHOSPHO-2-DEHYDRO-3-DEOXYHEPTONATE ALDOLASE"/>
    <property type="match status" value="1"/>
</dbReference>
<feature type="binding site" evidence="3">
    <location>
        <position position="353"/>
    </location>
    <ligand>
        <name>Mn(2+)</name>
        <dbReference type="ChEBI" id="CHEBI:29035"/>
    </ligand>
</feature>
<keyword evidence="2 4" id="KW-0808">Transferase</keyword>
<reference evidence="5 6" key="1">
    <citation type="submission" date="2018-10" db="EMBL/GenBank/DDBJ databases">
        <title>Genomic Encyclopedia of Archaeal and Bacterial Type Strains, Phase II (KMG-II): from individual species to whole genera.</title>
        <authorList>
            <person name="Goeker M."/>
        </authorList>
    </citation>
    <scope>NUCLEOTIDE SEQUENCE [LARGE SCALE GENOMIC DNA]</scope>
    <source>
        <strain evidence="5 6">DSM 25217</strain>
    </source>
</reference>
<dbReference type="Proteomes" id="UP000271227">
    <property type="component" value="Unassembled WGS sequence"/>
</dbReference>
<dbReference type="OrthoDB" id="9766852at2"/>
<keyword evidence="3" id="KW-0104">Cadmium</keyword>
<keyword evidence="3" id="KW-0170">Cobalt</keyword>
<comment type="catalytic activity">
    <reaction evidence="4">
        <text>D-erythrose 4-phosphate + phosphoenolpyruvate + H2O = 7-phospho-2-dehydro-3-deoxy-D-arabino-heptonate + phosphate</text>
        <dbReference type="Rhea" id="RHEA:14717"/>
        <dbReference type="ChEBI" id="CHEBI:15377"/>
        <dbReference type="ChEBI" id="CHEBI:16897"/>
        <dbReference type="ChEBI" id="CHEBI:43474"/>
        <dbReference type="ChEBI" id="CHEBI:58394"/>
        <dbReference type="ChEBI" id="CHEBI:58702"/>
        <dbReference type="EC" id="2.5.1.54"/>
    </reaction>
</comment>
<feature type="binding site" evidence="3">
    <location>
        <position position="425"/>
    </location>
    <ligand>
        <name>Mn(2+)</name>
        <dbReference type="ChEBI" id="CHEBI:29035"/>
    </ligand>
</feature>